<reference evidence="2 3" key="1">
    <citation type="submission" date="2024-01" db="EMBL/GenBank/DDBJ databases">
        <title>The complete chloroplast genome sequence of Lithospermum erythrorhizon: insights into the phylogenetic relationship among Boraginaceae species and the maternal lineages of purple gromwells.</title>
        <authorList>
            <person name="Okada T."/>
            <person name="Watanabe K."/>
        </authorList>
    </citation>
    <scope>NUCLEOTIDE SEQUENCE [LARGE SCALE GENOMIC DNA]</scope>
</reference>
<accession>A0AAV3RX88</accession>
<keyword evidence="1" id="KW-1133">Transmembrane helix</keyword>
<keyword evidence="1" id="KW-0812">Transmembrane</keyword>
<name>A0AAV3RX88_LITER</name>
<keyword evidence="1" id="KW-0472">Membrane</keyword>
<dbReference type="InterPro" id="IPR011989">
    <property type="entry name" value="ARM-like"/>
</dbReference>
<sequence length="113" mass="12293">MKSDGALATCPLISDTLVSNGFLILVVGVLGVRIAATKAVYDLVYNNKTRKDFGEIRCISPLVRMLEGKAVEEKQAAGKAMPNLLVYAPYRRILGKEEKGIVNVVQLLNLGFI</sequence>
<organism evidence="2 3">
    <name type="scientific">Lithospermum erythrorhizon</name>
    <name type="common">Purple gromwell</name>
    <name type="synonym">Lithospermum officinale var. erythrorhizon</name>
    <dbReference type="NCBI Taxonomy" id="34254"/>
    <lineage>
        <taxon>Eukaryota</taxon>
        <taxon>Viridiplantae</taxon>
        <taxon>Streptophyta</taxon>
        <taxon>Embryophyta</taxon>
        <taxon>Tracheophyta</taxon>
        <taxon>Spermatophyta</taxon>
        <taxon>Magnoliopsida</taxon>
        <taxon>eudicotyledons</taxon>
        <taxon>Gunneridae</taxon>
        <taxon>Pentapetalae</taxon>
        <taxon>asterids</taxon>
        <taxon>lamiids</taxon>
        <taxon>Boraginales</taxon>
        <taxon>Boraginaceae</taxon>
        <taxon>Boraginoideae</taxon>
        <taxon>Lithospermeae</taxon>
        <taxon>Lithospermum</taxon>
    </lineage>
</organism>
<evidence type="ECO:0000313" key="2">
    <source>
        <dbReference type="EMBL" id="GAA0186343.1"/>
    </source>
</evidence>
<evidence type="ECO:0000256" key="1">
    <source>
        <dbReference type="SAM" id="Phobius"/>
    </source>
</evidence>
<gene>
    <name evidence="2" type="ORF">LIER_33631</name>
</gene>
<protein>
    <submittedName>
        <fullName evidence="2">Uncharacterized protein</fullName>
    </submittedName>
</protein>
<proteinExistence type="predicted"/>
<dbReference type="Proteomes" id="UP001454036">
    <property type="component" value="Unassembled WGS sequence"/>
</dbReference>
<dbReference type="SUPFAM" id="SSF48371">
    <property type="entry name" value="ARM repeat"/>
    <property type="match status" value="1"/>
</dbReference>
<feature type="transmembrane region" description="Helical" evidence="1">
    <location>
        <begin position="21"/>
        <end position="41"/>
    </location>
</feature>
<dbReference type="Gene3D" id="1.25.10.10">
    <property type="entry name" value="Leucine-rich Repeat Variant"/>
    <property type="match status" value="1"/>
</dbReference>
<dbReference type="InterPro" id="IPR016024">
    <property type="entry name" value="ARM-type_fold"/>
</dbReference>
<evidence type="ECO:0000313" key="3">
    <source>
        <dbReference type="Proteomes" id="UP001454036"/>
    </source>
</evidence>
<dbReference type="AlphaFoldDB" id="A0AAV3RX88"/>
<comment type="caution">
    <text evidence="2">The sequence shown here is derived from an EMBL/GenBank/DDBJ whole genome shotgun (WGS) entry which is preliminary data.</text>
</comment>
<dbReference type="EMBL" id="BAABME010013606">
    <property type="protein sequence ID" value="GAA0186343.1"/>
    <property type="molecule type" value="Genomic_DNA"/>
</dbReference>
<keyword evidence="3" id="KW-1185">Reference proteome</keyword>